<evidence type="ECO:0000256" key="10">
    <source>
        <dbReference type="ARBA" id="ARBA00063837"/>
    </source>
</evidence>
<comment type="function">
    <text evidence="9">Part of the ABC transporter FtsEX involved in cellular division. Has ATPase activity.</text>
</comment>
<sequence>MISLRNLRKTYGRGPGAVRALDDVSLEVARGEIFGVVGRSGAGKSTLLRTVNLLERPDSGSVEVDGVEMTTLDQAGLRRARRSVGMVFQHFNLLSNRSVQQNIEFALEAARTPRARRRARATEILELVGLEGRGGSYPAQLSGGQKQRVGIARALAAEPTVLLSDEATSALDPETTESILDLIQSINRELDLTVLLITHEMEVVKRICTSAALLEDGRIVEQGAVTGLISTQGSRLASQLFPLAAPQPDDGPTVIDITFSGGTADRPVIARLARDHQLDVSILGAVVDRIGGTQAGRTRLALPVAGTAADAVIADLRGQGLLVDVLKGGRS</sequence>
<dbReference type="KEGG" id="cphy:B5808_16715"/>
<dbReference type="PROSITE" id="PS00211">
    <property type="entry name" value="ABC_TRANSPORTER_1"/>
    <property type="match status" value="1"/>
</dbReference>
<evidence type="ECO:0000256" key="8">
    <source>
        <dbReference type="ARBA" id="ARBA00023136"/>
    </source>
</evidence>
<keyword evidence="8" id="KW-0472">Membrane</keyword>
<keyword evidence="7" id="KW-0029">Amino-acid transport</keyword>
<evidence type="ECO:0000256" key="6">
    <source>
        <dbReference type="ARBA" id="ARBA00022967"/>
    </source>
</evidence>
<evidence type="ECO:0000256" key="9">
    <source>
        <dbReference type="ARBA" id="ARBA00054718"/>
    </source>
</evidence>
<dbReference type="PANTHER" id="PTHR43166:SF30">
    <property type="entry name" value="METHIONINE IMPORT ATP-BINDING PROTEIN METN"/>
    <property type="match status" value="1"/>
</dbReference>
<dbReference type="SMART" id="SM00382">
    <property type="entry name" value="AAA"/>
    <property type="match status" value="1"/>
</dbReference>
<dbReference type="STRING" id="1619308.B5808_16715"/>
<accession>A0A1X9LQG0</accession>
<keyword evidence="5 11" id="KW-0067">ATP-binding</keyword>
<evidence type="ECO:0000256" key="1">
    <source>
        <dbReference type="ARBA" id="ARBA00005417"/>
    </source>
</evidence>
<gene>
    <name evidence="11" type="ORF">B5808_16715</name>
</gene>
<dbReference type="Gene3D" id="3.40.50.300">
    <property type="entry name" value="P-loop containing nucleotide triphosphate hydrolases"/>
    <property type="match status" value="1"/>
</dbReference>
<proteinExistence type="inferred from homology"/>
<evidence type="ECO:0000256" key="2">
    <source>
        <dbReference type="ARBA" id="ARBA00022448"/>
    </source>
</evidence>
<dbReference type="GO" id="GO:0016887">
    <property type="term" value="F:ATP hydrolysis activity"/>
    <property type="evidence" value="ECO:0007669"/>
    <property type="project" value="InterPro"/>
</dbReference>
<protein>
    <submittedName>
        <fullName evidence="11">Methionine ABC transporter ATP-binding protein</fullName>
    </submittedName>
</protein>
<evidence type="ECO:0000256" key="3">
    <source>
        <dbReference type="ARBA" id="ARBA00022475"/>
    </source>
</evidence>
<comment type="similarity">
    <text evidence="1">Belongs to the ABC transporter superfamily.</text>
</comment>
<dbReference type="SUPFAM" id="SSF55021">
    <property type="entry name" value="ACT-like"/>
    <property type="match status" value="1"/>
</dbReference>
<dbReference type="SMART" id="SM00930">
    <property type="entry name" value="NIL"/>
    <property type="match status" value="1"/>
</dbReference>
<dbReference type="InterPro" id="IPR050086">
    <property type="entry name" value="MetN_ABC_transporter-like"/>
</dbReference>
<dbReference type="EMBL" id="CP020715">
    <property type="protein sequence ID" value="ARJ06682.1"/>
    <property type="molecule type" value="Genomic_DNA"/>
</dbReference>
<organism evidence="11 12">
    <name type="scientific">Cnuibacter physcomitrellae</name>
    <dbReference type="NCBI Taxonomy" id="1619308"/>
    <lineage>
        <taxon>Bacteria</taxon>
        <taxon>Bacillati</taxon>
        <taxon>Actinomycetota</taxon>
        <taxon>Actinomycetes</taxon>
        <taxon>Micrococcales</taxon>
        <taxon>Microbacteriaceae</taxon>
        <taxon>Cnuibacter</taxon>
    </lineage>
</organism>
<dbReference type="InterPro" id="IPR003593">
    <property type="entry name" value="AAA+_ATPase"/>
</dbReference>
<dbReference type="Pfam" id="PF09383">
    <property type="entry name" value="NIL"/>
    <property type="match status" value="1"/>
</dbReference>
<name>A0A1X9LQG0_9MICO</name>
<evidence type="ECO:0000256" key="5">
    <source>
        <dbReference type="ARBA" id="ARBA00022840"/>
    </source>
</evidence>
<dbReference type="SUPFAM" id="SSF52540">
    <property type="entry name" value="P-loop containing nucleoside triphosphate hydrolases"/>
    <property type="match status" value="1"/>
</dbReference>
<dbReference type="GO" id="GO:0006865">
    <property type="term" value="P:amino acid transport"/>
    <property type="evidence" value="ECO:0007669"/>
    <property type="project" value="UniProtKB-KW"/>
</dbReference>
<dbReference type="FunFam" id="3.40.50.300:FF:000056">
    <property type="entry name" value="Cell division ATP-binding protein FtsE"/>
    <property type="match status" value="1"/>
</dbReference>
<evidence type="ECO:0000313" key="11">
    <source>
        <dbReference type="EMBL" id="ARJ06682.1"/>
    </source>
</evidence>
<dbReference type="InterPro" id="IPR027417">
    <property type="entry name" value="P-loop_NTPase"/>
</dbReference>
<evidence type="ECO:0000256" key="4">
    <source>
        <dbReference type="ARBA" id="ARBA00022741"/>
    </source>
</evidence>
<dbReference type="InterPro" id="IPR041701">
    <property type="entry name" value="MetN_ABC"/>
</dbReference>
<evidence type="ECO:0000256" key="7">
    <source>
        <dbReference type="ARBA" id="ARBA00022970"/>
    </source>
</evidence>
<dbReference type="Pfam" id="PF00005">
    <property type="entry name" value="ABC_tran"/>
    <property type="match status" value="1"/>
</dbReference>
<dbReference type="RefSeq" id="WP_085020820.1">
    <property type="nucleotide sequence ID" value="NZ_BMHD01000001.1"/>
</dbReference>
<dbReference type="InterPro" id="IPR018449">
    <property type="entry name" value="NIL_domain"/>
</dbReference>
<dbReference type="PROSITE" id="PS50893">
    <property type="entry name" value="ABC_TRANSPORTER_2"/>
    <property type="match status" value="1"/>
</dbReference>
<keyword evidence="6" id="KW-1278">Translocase</keyword>
<dbReference type="Gene3D" id="3.30.70.260">
    <property type="match status" value="1"/>
</dbReference>
<keyword evidence="3" id="KW-1003">Cell membrane</keyword>
<dbReference type="InterPro" id="IPR017871">
    <property type="entry name" value="ABC_transporter-like_CS"/>
</dbReference>
<evidence type="ECO:0000313" key="12">
    <source>
        <dbReference type="Proteomes" id="UP000192775"/>
    </source>
</evidence>
<dbReference type="CDD" id="cd03258">
    <property type="entry name" value="ABC_MetN_methionine_transporter"/>
    <property type="match status" value="1"/>
</dbReference>
<dbReference type="GO" id="GO:0005524">
    <property type="term" value="F:ATP binding"/>
    <property type="evidence" value="ECO:0007669"/>
    <property type="project" value="UniProtKB-KW"/>
</dbReference>
<dbReference type="GO" id="GO:0005886">
    <property type="term" value="C:plasma membrane"/>
    <property type="evidence" value="ECO:0007669"/>
    <property type="project" value="UniProtKB-ARBA"/>
</dbReference>
<dbReference type="AlphaFoldDB" id="A0A1X9LQG0"/>
<dbReference type="InterPro" id="IPR003439">
    <property type="entry name" value="ABC_transporter-like_ATP-bd"/>
</dbReference>
<dbReference type="Proteomes" id="UP000192775">
    <property type="component" value="Chromosome"/>
</dbReference>
<keyword evidence="4" id="KW-0547">Nucleotide-binding</keyword>
<comment type="subunit">
    <text evidence="10">Homodimer. Forms a membrane-associated complex with FtsX.</text>
</comment>
<dbReference type="PANTHER" id="PTHR43166">
    <property type="entry name" value="AMINO ACID IMPORT ATP-BINDING PROTEIN"/>
    <property type="match status" value="1"/>
</dbReference>
<reference evidence="11 12" key="1">
    <citation type="submission" date="2017-04" db="EMBL/GenBank/DDBJ databases">
        <authorList>
            <person name="Afonso C.L."/>
            <person name="Miller P.J."/>
            <person name="Scott M.A."/>
            <person name="Spackman E."/>
            <person name="Goraichik I."/>
            <person name="Dimitrov K.M."/>
            <person name="Suarez D.L."/>
            <person name="Swayne D.E."/>
        </authorList>
    </citation>
    <scope>NUCLEOTIDE SEQUENCE [LARGE SCALE GENOMIC DNA]</scope>
    <source>
        <strain evidence="12">XA(T)</strain>
    </source>
</reference>
<dbReference type="InterPro" id="IPR045865">
    <property type="entry name" value="ACT-like_dom_sf"/>
</dbReference>
<keyword evidence="12" id="KW-1185">Reference proteome</keyword>
<keyword evidence="2" id="KW-0813">Transport</keyword>